<dbReference type="PRINTS" id="PR00811">
    <property type="entry name" value="BCTERIALGSPD"/>
</dbReference>
<name>D6SRQ0_9BACT</name>
<evidence type="ECO:0000256" key="2">
    <source>
        <dbReference type="ARBA" id="ARBA00022729"/>
    </source>
</evidence>
<evidence type="ECO:0000256" key="1">
    <source>
        <dbReference type="ARBA" id="ARBA00004370"/>
    </source>
</evidence>
<evidence type="ECO:0000256" key="3">
    <source>
        <dbReference type="ARBA" id="ARBA00023136"/>
    </source>
</evidence>
<dbReference type="Pfam" id="PF03958">
    <property type="entry name" value="Secretin_N"/>
    <property type="match status" value="1"/>
</dbReference>
<keyword evidence="5" id="KW-0813">Transport</keyword>
<sequence>MRHIYIILTRHEKKVFALTAASSRTYSVCTLLILFILAAAIAGCTGTRDQEEPFMTQWWDLAEESRGHTHEVEERESLDIEPSHIDLEDIEPEPAHELPRDRVTLNMQQAPVATILRALSRIADQNIIVSETVEGTANLNIRDVPWDQAFKSIIASQGLSYVWEGEILRIKSMQDLQHELDRAGLKEDIGRRKLAAELTAPLMHRIVKLNYADPEKLQDNLIRFLSRDGDGEPHGSIVVDEETNSLMIQATRNDMERVHKAINHLDRPRPQILMEANIVEATQRTARELGVRWSGRYVTPLSFEDEVGFGDLLRDEAGYTGDMDLSVISARLPGSVLYAHLQALERDGEVNILTSPSITTMDNQMAFTEHGQRVPYETVDEDGSRTVEFEDAVLRLEVVPSVMEGNHLKMDIRVNKDEVDFTRDVRGQPVIRTKHTETNLVVRDGETIVISGLSKETLSDTERGVMGLRDLPGLGWLFKSREQEQEMEEFLIFITPTILEPQRR</sequence>
<feature type="domain" description="NolW-like" evidence="7">
    <location>
        <begin position="205"/>
        <end position="271"/>
    </location>
</feature>
<keyword evidence="3" id="KW-0472">Membrane</keyword>
<dbReference type="EMBL" id="ACJN02000003">
    <property type="protein sequence ID" value="EFI33366.1"/>
    <property type="molecule type" value="Genomic_DNA"/>
</dbReference>
<evidence type="ECO:0000256" key="5">
    <source>
        <dbReference type="RuleBase" id="RU004004"/>
    </source>
</evidence>
<dbReference type="InterPro" id="IPR001775">
    <property type="entry name" value="GspD/PilQ"/>
</dbReference>
<evidence type="ECO:0000259" key="7">
    <source>
        <dbReference type="Pfam" id="PF03958"/>
    </source>
</evidence>
<dbReference type="InterPro" id="IPR038591">
    <property type="entry name" value="NolW-like_sf"/>
</dbReference>
<dbReference type="InterPro" id="IPR004846">
    <property type="entry name" value="T2SS/T3SS_dom"/>
</dbReference>
<evidence type="ECO:0000259" key="6">
    <source>
        <dbReference type="Pfam" id="PF00263"/>
    </source>
</evidence>
<protein>
    <submittedName>
        <fullName evidence="8">Type II and III secretion system protein</fullName>
    </submittedName>
</protein>
<evidence type="ECO:0000313" key="9">
    <source>
        <dbReference type="Proteomes" id="UP000005496"/>
    </source>
</evidence>
<keyword evidence="2" id="KW-0732">Signal</keyword>
<comment type="caution">
    <text evidence="8">The sequence shown here is derived from an EMBL/GenBank/DDBJ whole genome shotgun (WGS) entry which is preliminary data.</text>
</comment>
<dbReference type="InterPro" id="IPR005644">
    <property type="entry name" value="NolW-like"/>
</dbReference>
<dbReference type="GO" id="GO:0009279">
    <property type="term" value="C:cell outer membrane"/>
    <property type="evidence" value="ECO:0007669"/>
    <property type="project" value="UniProtKB-SubCell"/>
</dbReference>
<reference evidence="8" key="1">
    <citation type="submission" date="2010-05" db="EMBL/GenBank/DDBJ databases">
        <title>The draft genome of Desulfonatronospira thiodismutans ASO3-1.</title>
        <authorList>
            <consortium name="US DOE Joint Genome Institute (JGI-PGF)"/>
            <person name="Lucas S."/>
            <person name="Copeland A."/>
            <person name="Lapidus A."/>
            <person name="Cheng J.-F."/>
            <person name="Bruce D."/>
            <person name="Goodwin L."/>
            <person name="Pitluck S."/>
            <person name="Chertkov O."/>
            <person name="Brettin T."/>
            <person name="Detter J.C."/>
            <person name="Han C."/>
            <person name="Land M.L."/>
            <person name="Hauser L."/>
            <person name="Kyrpides N."/>
            <person name="Mikhailova N."/>
            <person name="Muyzer G."/>
            <person name="Woyke T."/>
        </authorList>
    </citation>
    <scope>NUCLEOTIDE SEQUENCE [LARGE SCALE GENOMIC DNA]</scope>
    <source>
        <strain evidence="8">ASO3-1</strain>
    </source>
</reference>
<accession>D6SRQ0</accession>
<feature type="domain" description="Type II/III secretion system secretin-like" evidence="6">
    <location>
        <begin position="343"/>
        <end position="499"/>
    </location>
</feature>
<evidence type="ECO:0000256" key="4">
    <source>
        <dbReference type="RuleBase" id="RU004003"/>
    </source>
</evidence>
<dbReference type="PANTHER" id="PTHR30604">
    <property type="entry name" value="PROTEIN TRANSPORT PROTEIN HOFQ"/>
    <property type="match status" value="1"/>
</dbReference>
<dbReference type="Proteomes" id="UP000005496">
    <property type="component" value="Unassembled WGS sequence"/>
</dbReference>
<comment type="subcellular location">
    <subcellularLocation>
        <location evidence="5">Cell outer membrane</location>
    </subcellularLocation>
    <subcellularLocation>
        <location evidence="1">Membrane</location>
    </subcellularLocation>
</comment>
<comment type="similarity">
    <text evidence="4">Belongs to the bacterial secretin family.</text>
</comment>
<gene>
    <name evidence="8" type="ORF">Dthio_PD0694</name>
</gene>
<keyword evidence="9" id="KW-1185">Reference proteome</keyword>
<proteinExistence type="inferred from homology"/>
<organism evidence="8 9">
    <name type="scientific">Desulfonatronospira thiodismutans ASO3-1</name>
    <dbReference type="NCBI Taxonomy" id="555779"/>
    <lineage>
        <taxon>Bacteria</taxon>
        <taxon>Pseudomonadati</taxon>
        <taxon>Thermodesulfobacteriota</taxon>
        <taxon>Desulfovibrionia</taxon>
        <taxon>Desulfovibrionales</taxon>
        <taxon>Desulfonatronovibrionaceae</taxon>
        <taxon>Desulfonatronospira</taxon>
    </lineage>
</organism>
<evidence type="ECO:0000313" key="8">
    <source>
        <dbReference type="EMBL" id="EFI33366.1"/>
    </source>
</evidence>
<dbReference type="InterPro" id="IPR051808">
    <property type="entry name" value="Type_IV_pilus_biogenesis"/>
</dbReference>
<dbReference type="Pfam" id="PF00263">
    <property type="entry name" value="Secretin"/>
    <property type="match status" value="1"/>
</dbReference>
<dbReference type="RefSeq" id="WP_008870724.1">
    <property type="nucleotide sequence ID" value="NZ_ACJN02000003.1"/>
</dbReference>
<dbReference type="Gene3D" id="3.30.1370.130">
    <property type="match status" value="1"/>
</dbReference>
<dbReference type="eggNOG" id="COG4796">
    <property type="taxonomic scope" value="Bacteria"/>
</dbReference>
<dbReference type="Gene3D" id="3.30.1370.120">
    <property type="match status" value="1"/>
</dbReference>
<dbReference type="GO" id="GO:0009306">
    <property type="term" value="P:protein secretion"/>
    <property type="evidence" value="ECO:0007669"/>
    <property type="project" value="InterPro"/>
</dbReference>
<dbReference type="AlphaFoldDB" id="D6SRQ0"/>
<dbReference type="OrthoDB" id="9775455at2"/>
<dbReference type="PANTHER" id="PTHR30604:SF1">
    <property type="entry name" value="DNA UTILIZATION PROTEIN HOFQ"/>
    <property type="match status" value="1"/>
</dbReference>